<dbReference type="InterPro" id="IPR000742">
    <property type="entry name" value="EGF"/>
</dbReference>
<name>A0ABN8PHY4_9CNID</name>
<gene>
    <name evidence="10" type="ORF">PEVE_00043107</name>
</gene>
<dbReference type="Pfam" id="PF01607">
    <property type="entry name" value="CBM_14"/>
    <property type="match status" value="2"/>
</dbReference>
<feature type="domain" description="Chitin-binding type-2" evidence="8">
    <location>
        <begin position="101"/>
        <end position="155"/>
    </location>
</feature>
<dbReference type="PROSITE" id="PS00022">
    <property type="entry name" value="EGF_1"/>
    <property type="match status" value="1"/>
</dbReference>
<dbReference type="Proteomes" id="UP001159427">
    <property type="component" value="Unassembled WGS sequence"/>
</dbReference>
<evidence type="ECO:0000259" key="8">
    <source>
        <dbReference type="PROSITE" id="PS50940"/>
    </source>
</evidence>
<dbReference type="Gene3D" id="2.10.25.10">
    <property type="entry name" value="Laminin"/>
    <property type="match status" value="1"/>
</dbReference>
<comment type="caution">
    <text evidence="6">Lacks conserved residue(s) required for the propagation of feature annotation.</text>
</comment>
<dbReference type="PROSITE" id="PS51886">
    <property type="entry name" value="TLDC"/>
    <property type="match status" value="1"/>
</dbReference>
<dbReference type="SUPFAM" id="SSF57625">
    <property type="entry name" value="Invertebrate chitin-binding proteins"/>
    <property type="match status" value="2"/>
</dbReference>
<feature type="non-terminal residue" evidence="10">
    <location>
        <position position="1"/>
    </location>
</feature>
<dbReference type="Pfam" id="PF07534">
    <property type="entry name" value="TLD"/>
    <property type="match status" value="1"/>
</dbReference>
<dbReference type="Pfam" id="PF00008">
    <property type="entry name" value="EGF"/>
    <property type="match status" value="1"/>
</dbReference>
<dbReference type="PROSITE" id="PS50940">
    <property type="entry name" value="CHIT_BIND_II"/>
    <property type="match status" value="2"/>
</dbReference>
<evidence type="ECO:0000256" key="5">
    <source>
        <dbReference type="ARBA" id="ARBA00023180"/>
    </source>
</evidence>
<protein>
    <submittedName>
        <fullName evidence="10">Uncharacterized protein</fullName>
    </submittedName>
</protein>
<dbReference type="SMART" id="SM00494">
    <property type="entry name" value="ChtBD2"/>
    <property type="match status" value="2"/>
</dbReference>
<dbReference type="PANTHER" id="PTHR23301:SF106">
    <property type="entry name" value="CHITIN-BINDING TYPE-2 DOMAIN-CONTAINING PROTEIN-RELATED"/>
    <property type="match status" value="1"/>
</dbReference>
<keyword evidence="6" id="KW-0245">EGF-like domain</keyword>
<comment type="caution">
    <text evidence="10">The sequence shown here is derived from an EMBL/GenBank/DDBJ whole genome shotgun (WGS) entry which is preliminary data.</text>
</comment>
<sequence>IAYPHVGCFSGRSILRYFNRQLRRASSVGQEGEDAVMRCFEAARDGNYDIFAVSKVGRKIQCLSGRDAKKNLKKYQEGSGCKNGLGGQNSFDIYLVPGGETESCQDLPDGEYQDSLFCNRFYTCMDGKATVNLCPMGLLFDPATRQCLHEVPCPRGEPCTYYDDGEYPHPTSCRKYLVCYKHQAFEAICPSYLWFNDDTKECDSPGNTECSNDPCEDSTCLNGGTCMASQEEDSQFKCTCKAGFTGTRCEEKTDFESSEILSHNKDLLKILLEYLKDVETNGKHWKLCFNARDHSYSAASFHALCNNKGPTVTLVEVGHLVFGGYTDQPWTSYQNFKSSTSSFLFSLRSSTNTPFKSPLFQNYNYATFDYSTYGPTFGKAHDLYLSNSCRTSKSSYSRLGNTYKLPSGYASATALAGSSYFLCDDYEVFYLA</sequence>
<evidence type="ECO:0000256" key="4">
    <source>
        <dbReference type="ARBA" id="ARBA00023157"/>
    </source>
</evidence>
<proteinExistence type="predicted"/>
<dbReference type="SUPFAM" id="SSF57196">
    <property type="entry name" value="EGF/Laminin"/>
    <property type="match status" value="1"/>
</dbReference>
<dbReference type="InterPro" id="IPR036508">
    <property type="entry name" value="Chitin-bd_dom_sf"/>
</dbReference>
<evidence type="ECO:0000256" key="6">
    <source>
        <dbReference type="PROSITE-ProRule" id="PRU00076"/>
    </source>
</evidence>
<dbReference type="PANTHER" id="PTHR23301">
    <property type="entry name" value="CHITIN BINDING PERITROPHIN-A"/>
    <property type="match status" value="1"/>
</dbReference>
<evidence type="ECO:0000313" key="10">
    <source>
        <dbReference type="EMBL" id="CAH3144226.1"/>
    </source>
</evidence>
<evidence type="ECO:0000256" key="2">
    <source>
        <dbReference type="ARBA" id="ARBA00022729"/>
    </source>
</evidence>
<reference evidence="10 11" key="1">
    <citation type="submission" date="2022-05" db="EMBL/GenBank/DDBJ databases">
        <authorList>
            <consortium name="Genoscope - CEA"/>
            <person name="William W."/>
        </authorList>
    </citation>
    <scope>NUCLEOTIDE SEQUENCE [LARGE SCALE GENOMIC DNA]</scope>
</reference>
<keyword evidence="11" id="KW-1185">Reference proteome</keyword>
<keyword evidence="3" id="KW-0677">Repeat</keyword>
<dbReference type="InterPro" id="IPR002557">
    <property type="entry name" value="Chitin-bd_dom"/>
</dbReference>
<dbReference type="InterPro" id="IPR051940">
    <property type="entry name" value="Chitin_bind-dev_reg"/>
</dbReference>
<evidence type="ECO:0000259" key="7">
    <source>
        <dbReference type="PROSITE" id="PS50026"/>
    </source>
</evidence>
<feature type="domain" description="EGF-like" evidence="7">
    <location>
        <begin position="211"/>
        <end position="250"/>
    </location>
</feature>
<dbReference type="CDD" id="cd00054">
    <property type="entry name" value="EGF_CA"/>
    <property type="match status" value="1"/>
</dbReference>
<dbReference type="PROSITE" id="PS01186">
    <property type="entry name" value="EGF_2"/>
    <property type="match status" value="1"/>
</dbReference>
<dbReference type="SMART" id="SM00181">
    <property type="entry name" value="EGF"/>
    <property type="match status" value="1"/>
</dbReference>
<evidence type="ECO:0000256" key="3">
    <source>
        <dbReference type="ARBA" id="ARBA00022737"/>
    </source>
</evidence>
<evidence type="ECO:0000259" key="9">
    <source>
        <dbReference type="PROSITE" id="PS51886"/>
    </source>
</evidence>
<feature type="domain" description="Chitin-binding type-2" evidence="8">
    <location>
        <begin position="156"/>
        <end position="212"/>
    </location>
</feature>
<evidence type="ECO:0000256" key="1">
    <source>
        <dbReference type="ARBA" id="ARBA00022669"/>
    </source>
</evidence>
<keyword evidence="1" id="KW-0147">Chitin-binding</keyword>
<dbReference type="SMART" id="SM00584">
    <property type="entry name" value="TLDc"/>
    <property type="match status" value="1"/>
</dbReference>
<feature type="domain" description="TLDc" evidence="9">
    <location>
        <begin position="259"/>
        <end position="432"/>
    </location>
</feature>
<accession>A0ABN8PHY4</accession>
<keyword evidence="2" id="KW-0732">Signal</keyword>
<dbReference type="PROSITE" id="PS50026">
    <property type="entry name" value="EGF_3"/>
    <property type="match status" value="1"/>
</dbReference>
<dbReference type="InterPro" id="IPR006571">
    <property type="entry name" value="TLDc_dom"/>
</dbReference>
<feature type="disulfide bond" evidence="6">
    <location>
        <begin position="240"/>
        <end position="249"/>
    </location>
</feature>
<dbReference type="EMBL" id="CALNXI010000869">
    <property type="protein sequence ID" value="CAH3144226.1"/>
    <property type="molecule type" value="Genomic_DNA"/>
</dbReference>
<dbReference type="Gene3D" id="2.170.140.10">
    <property type="entry name" value="Chitin binding domain"/>
    <property type="match status" value="2"/>
</dbReference>
<keyword evidence="5" id="KW-0325">Glycoprotein</keyword>
<organism evidence="10 11">
    <name type="scientific">Porites evermanni</name>
    <dbReference type="NCBI Taxonomy" id="104178"/>
    <lineage>
        <taxon>Eukaryota</taxon>
        <taxon>Metazoa</taxon>
        <taxon>Cnidaria</taxon>
        <taxon>Anthozoa</taxon>
        <taxon>Hexacorallia</taxon>
        <taxon>Scleractinia</taxon>
        <taxon>Fungiina</taxon>
        <taxon>Poritidae</taxon>
        <taxon>Porites</taxon>
    </lineage>
</organism>
<keyword evidence="4 6" id="KW-1015">Disulfide bond</keyword>
<evidence type="ECO:0000313" key="11">
    <source>
        <dbReference type="Proteomes" id="UP001159427"/>
    </source>
</evidence>